<keyword evidence="7" id="KW-0539">Nucleus</keyword>
<dbReference type="GeneID" id="107110503"/>
<dbReference type="SUPFAM" id="SSF54447">
    <property type="entry name" value="ssDNA-binding transcriptional regulator domain"/>
    <property type="match status" value="1"/>
</dbReference>
<sequence>MPKSKEREEATSEDSGSEEEIENGKKNKKKVVHSKPPEKKARMAPQPAAKNVSPASPDSSEESMFQIGKLRYVQVSLFKGQVLVDLREFYTDKAGDMKPGRKGFNP</sequence>
<feature type="compositionally biased region" description="Acidic residues" evidence="10">
    <location>
        <begin position="11"/>
        <end position="21"/>
    </location>
</feature>
<keyword evidence="6" id="KW-0804">Transcription</keyword>
<evidence type="ECO:0000256" key="2">
    <source>
        <dbReference type="ARBA" id="ARBA00009001"/>
    </source>
</evidence>
<dbReference type="PANTHER" id="PTHR13215">
    <property type="entry name" value="RNA POLYMERASE II TRANSCRIPTIONAL COACTIVATOR"/>
    <property type="match status" value="1"/>
</dbReference>
<keyword evidence="12" id="KW-1185">Reference proteome</keyword>
<dbReference type="Proteomes" id="UP000694871">
    <property type="component" value="Unplaced"/>
</dbReference>
<accession>A0ABM1JZ88</accession>
<feature type="region of interest" description="Disordered" evidence="10">
    <location>
        <begin position="1"/>
        <end position="63"/>
    </location>
</feature>
<evidence type="ECO:0000256" key="8">
    <source>
        <dbReference type="ARBA" id="ARBA00024848"/>
    </source>
</evidence>
<evidence type="ECO:0000313" key="13">
    <source>
        <dbReference type="RefSeq" id="XP_015266775.1"/>
    </source>
</evidence>
<evidence type="ECO:0000256" key="5">
    <source>
        <dbReference type="ARBA" id="ARBA00023125"/>
    </source>
</evidence>
<evidence type="ECO:0000256" key="3">
    <source>
        <dbReference type="ARBA" id="ARBA00013386"/>
    </source>
</evidence>
<evidence type="ECO:0000313" key="12">
    <source>
        <dbReference type="Proteomes" id="UP000694871"/>
    </source>
</evidence>
<comment type="similarity">
    <text evidence="2">Belongs to the transcriptional coactivator PC4 family.</text>
</comment>
<comment type="subcellular location">
    <subcellularLocation>
        <location evidence="1">Nucleus</location>
    </subcellularLocation>
</comment>
<evidence type="ECO:0000256" key="1">
    <source>
        <dbReference type="ARBA" id="ARBA00004123"/>
    </source>
</evidence>
<keyword evidence="5" id="KW-0238">DNA-binding</keyword>
<evidence type="ECO:0000256" key="4">
    <source>
        <dbReference type="ARBA" id="ARBA00023015"/>
    </source>
</evidence>
<evidence type="ECO:0000256" key="9">
    <source>
        <dbReference type="ARBA" id="ARBA00031984"/>
    </source>
</evidence>
<protein>
    <recommendedName>
        <fullName evidence="3">Activated RNA polymerase II transcriptional coactivator p15</fullName>
    </recommendedName>
    <alternativeName>
        <fullName evidence="9">SUB1 homolog</fullName>
    </alternativeName>
</protein>
<dbReference type="Pfam" id="PF02229">
    <property type="entry name" value="PC4"/>
    <property type="match status" value="1"/>
</dbReference>
<proteinExistence type="inferred from homology"/>
<reference evidence="13" key="1">
    <citation type="submission" date="2025-08" db="UniProtKB">
        <authorList>
            <consortium name="RefSeq"/>
        </authorList>
    </citation>
    <scope>IDENTIFICATION</scope>
</reference>
<evidence type="ECO:0000256" key="7">
    <source>
        <dbReference type="ARBA" id="ARBA00023242"/>
    </source>
</evidence>
<dbReference type="InterPro" id="IPR003173">
    <property type="entry name" value="PC4_C"/>
</dbReference>
<evidence type="ECO:0000259" key="11">
    <source>
        <dbReference type="Pfam" id="PF02229"/>
    </source>
</evidence>
<feature type="domain" description="Transcriptional coactivator p15 (PC4) C-terminal" evidence="11">
    <location>
        <begin position="65"/>
        <end position="103"/>
    </location>
</feature>
<name>A0ABM1JZ88_GEKJA</name>
<dbReference type="RefSeq" id="XP_015266775.1">
    <property type="nucleotide sequence ID" value="XM_015411289.1"/>
</dbReference>
<organism evidence="12 13">
    <name type="scientific">Gekko japonicus</name>
    <name type="common">Schlegel's Japanese gecko</name>
    <dbReference type="NCBI Taxonomy" id="146911"/>
    <lineage>
        <taxon>Eukaryota</taxon>
        <taxon>Metazoa</taxon>
        <taxon>Chordata</taxon>
        <taxon>Craniata</taxon>
        <taxon>Vertebrata</taxon>
        <taxon>Euteleostomi</taxon>
        <taxon>Lepidosauria</taxon>
        <taxon>Squamata</taxon>
        <taxon>Bifurcata</taxon>
        <taxon>Gekkota</taxon>
        <taxon>Gekkonidae</taxon>
        <taxon>Gekkoninae</taxon>
        <taxon>Gekko</taxon>
    </lineage>
</organism>
<comment type="function">
    <text evidence="8">General coactivator that functions cooperatively with TAFs and mediates functional interactions between upstream activators and the general transcriptional machinery. May be involved in stabilizing the multiprotein transcription complex. Binds single-stranded DNA. Also binds, in vitro, non-specifically to double-stranded DNA (ds DNA).</text>
</comment>
<dbReference type="InterPro" id="IPR045125">
    <property type="entry name" value="Sub1/Tcp4-like"/>
</dbReference>
<keyword evidence="4" id="KW-0805">Transcription regulation</keyword>
<evidence type="ECO:0000256" key="6">
    <source>
        <dbReference type="ARBA" id="ARBA00023163"/>
    </source>
</evidence>
<gene>
    <name evidence="13" type="primary">LOC107110503</name>
</gene>
<dbReference type="InterPro" id="IPR009044">
    <property type="entry name" value="ssDNA-bd_transcriptional_reg"/>
</dbReference>
<dbReference type="Gene3D" id="2.30.31.10">
    <property type="entry name" value="Transcriptional Coactivator Pc4, Chain A"/>
    <property type="match status" value="1"/>
</dbReference>
<feature type="compositionally biased region" description="Basic and acidic residues" evidence="10">
    <location>
        <begin position="1"/>
        <end position="10"/>
    </location>
</feature>
<evidence type="ECO:0000256" key="10">
    <source>
        <dbReference type="SAM" id="MobiDB-lite"/>
    </source>
</evidence>